<evidence type="ECO:0000313" key="9">
    <source>
        <dbReference type="Proteomes" id="UP000466554"/>
    </source>
</evidence>
<keyword evidence="2 4" id="KW-0238">DNA-binding</keyword>
<gene>
    <name evidence="7" type="ORF">MPP7335_03846</name>
    <name evidence="6" type="ORF">MPRF_42890</name>
</gene>
<evidence type="ECO:0000259" key="5">
    <source>
        <dbReference type="PROSITE" id="PS50977"/>
    </source>
</evidence>
<accession>A0A375YLQ6</accession>
<dbReference type="InterPro" id="IPR001647">
    <property type="entry name" value="HTH_TetR"/>
</dbReference>
<name>A0A375YLQ6_MYCPF</name>
<evidence type="ECO:0000256" key="2">
    <source>
        <dbReference type="ARBA" id="ARBA00023125"/>
    </source>
</evidence>
<dbReference type="PROSITE" id="PS50977">
    <property type="entry name" value="HTH_TETR_2"/>
    <property type="match status" value="1"/>
</dbReference>
<dbReference type="STRING" id="39692.BST38_12850"/>
<proteinExistence type="predicted"/>
<reference evidence="7 8" key="1">
    <citation type="submission" date="2018-05" db="EMBL/GenBank/DDBJ databases">
        <authorList>
            <consortium name="IHU Genomes"/>
        </authorList>
    </citation>
    <scope>NUCLEOTIDE SEQUENCE [LARGE SCALE GENOMIC DNA]</scope>
    <source>
        <strain evidence="7 8">P7335</strain>
    </source>
</reference>
<dbReference type="GO" id="GO:0003700">
    <property type="term" value="F:DNA-binding transcription factor activity"/>
    <property type="evidence" value="ECO:0007669"/>
    <property type="project" value="TreeGrafter"/>
</dbReference>
<dbReference type="SUPFAM" id="SSF46689">
    <property type="entry name" value="Homeodomain-like"/>
    <property type="match status" value="1"/>
</dbReference>
<dbReference type="EMBL" id="UEGS01000001">
    <property type="protein sequence ID" value="SRX82088.1"/>
    <property type="molecule type" value="Genomic_DNA"/>
</dbReference>
<evidence type="ECO:0000313" key="7">
    <source>
        <dbReference type="EMBL" id="SRX82088.1"/>
    </source>
</evidence>
<reference evidence="6" key="3">
    <citation type="submission" date="2020-02" db="EMBL/GenBank/DDBJ databases">
        <authorList>
            <person name="Matsumoto Y."/>
            <person name="Motooka D."/>
            <person name="Nakamura S."/>
        </authorList>
    </citation>
    <scope>NUCLEOTIDE SEQUENCE</scope>
    <source>
        <strain evidence="6">JCM 6367</strain>
    </source>
</reference>
<dbReference type="InterPro" id="IPR036271">
    <property type="entry name" value="Tet_transcr_reg_TetR-rel_C_sf"/>
</dbReference>
<dbReference type="InterPro" id="IPR050109">
    <property type="entry name" value="HTH-type_TetR-like_transc_reg"/>
</dbReference>
<keyword evidence="8" id="KW-1185">Reference proteome</keyword>
<evidence type="ECO:0000313" key="8">
    <source>
        <dbReference type="Proteomes" id="UP000252008"/>
    </source>
</evidence>
<dbReference type="RefSeq" id="WP_163767606.1">
    <property type="nucleotide sequence ID" value="NZ_AP022598.1"/>
</dbReference>
<keyword evidence="1" id="KW-0805">Transcription regulation</keyword>
<evidence type="ECO:0000256" key="3">
    <source>
        <dbReference type="ARBA" id="ARBA00023163"/>
    </source>
</evidence>
<dbReference type="PANTHER" id="PTHR30055:SF234">
    <property type="entry name" value="HTH-TYPE TRANSCRIPTIONAL REGULATOR BETI"/>
    <property type="match status" value="1"/>
</dbReference>
<feature type="DNA-binding region" description="H-T-H motif" evidence="4">
    <location>
        <begin position="23"/>
        <end position="42"/>
    </location>
</feature>
<sequence>MANREKILTVAAELISQRGPHVPLAEIAEAAGVGVGTLYRGWSDRVALLHTLEHRAYDQLIAILDRIEDAGQTGADAVETYLHESLNLGDQLVLPLRGAPPLFDKDAIAARARIFAAVERFLDDGKRNGNVRVDVHASDVVYCASQITNPAPDTPALQKLARRHIALFVHSIRSPADQPLAESAVSPRDIEKSLAKRASRFGKPDH</sequence>
<evidence type="ECO:0000313" key="6">
    <source>
        <dbReference type="EMBL" id="BBY77390.1"/>
    </source>
</evidence>
<dbReference type="Proteomes" id="UP000466554">
    <property type="component" value="Chromosome"/>
</dbReference>
<feature type="domain" description="HTH tetR-type" evidence="5">
    <location>
        <begin position="1"/>
        <end position="60"/>
    </location>
</feature>
<dbReference type="PANTHER" id="PTHR30055">
    <property type="entry name" value="HTH-TYPE TRANSCRIPTIONAL REGULATOR RUTR"/>
    <property type="match status" value="1"/>
</dbReference>
<dbReference type="Proteomes" id="UP000252008">
    <property type="component" value="Unassembled WGS sequence"/>
</dbReference>
<dbReference type="InterPro" id="IPR009057">
    <property type="entry name" value="Homeodomain-like_sf"/>
</dbReference>
<organism evidence="7 8">
    <name type="scientific">Mycolicibacterium parafortuitum</name>
    <name type="common">Mycobacterium parafortuitum</name>
    <dbReference type="NCBI Taxonomy" id="39692"/>
    <lineage>
        <taxon>Bacteria</taxon>
        <taxon>Bacillati</taxon>
        <taxon>Actinomycetota</taxon>
        <taxon>Actinomycetes</taxon>
        <taxon>Mycobacteriales</taxon>
        <taxon>Mycobacteriaceae</taxon>
        <taxon>Mycolicibacterium</taxon>
    </lineage>
</organism>
<dbReference type="PRINTS" id="PR00455">
    <property type="entry name" value="HTHTETR"/>
</dbReference>
<reference evidence="6 9" key="2">
    <citation type="journal article" date="2019" name="Emerg. Microbes Infect.">
        <title>Comprehensive subspecies identification of 175 nontuberculous mycobacteria species based on 7547 genomic profiles.</title>
        <authorList>
            <person name="Matsumoto Y."/>
            <person name="Kinjo T."/>
            <person name="Motooka D."/>
            <person name="Nabeya D."/>
            <person name="Jung N."/>
            <person name="Uechi K."/>
            <person name="Horii T."/>
            <person name="Iida T."/>
            <person name="Fujita J."/>
            <person name="Nakamura S."/>
        </authorList>
    </citation>
    <scope>NUCLEOTIDE SEQUENCE [LARGE SCALE GENOMIC DNA]</scope>
    <source>
        <strain evidence="6 9">JCM 6367</strain>
    </source>
</reference>
<dbReference type="SUPFAM" id="SSF48498">
    <property type="entry name" value="Tetracyclin repressor-like, C-terminal domain"/>
    <property type="match status" value="1"/>
</dbReference>
<dbReference type="EMBL" id="AP022598">
    <property type="protein sequence ID" value="BBY77390.1"/>
    <property type="molecule type" value="Genomic_DNA"/>
</dbReference>
<evidence type="ECO:0000256" key="4">
    <source>
        <dbReference type="PROSITE-ProRule" id="PRU00335"/>
    </source>
</evidence>
<dbReference type="GO" id="GO:0000976">
    <property type="term" value="F:transcription cis-regulatory region binding"/>
    <property type="evidence" value="ECO:0007669"/>
    <property type="project" value="TreeGrafter"/>
</dbReference>
<protein>
    <submittedName>
        <fullName evidence="6 7">TetR family transcriptional regulator</fullName>
    </submittedName>
</protein>
<evidence type="ECO:0000256" key="1">
    <source>
        <dbReference type="ARBA" id="ARBA00023015"/>
    </source>
</evidence>
<dbReference type="AlphaFoldDB" id="A0A375YLQ6"/>
<dbReference type="Pfam" id="PF00440">
    <property type="entry name" value="TetR_N"/>
    <property type="match status" value="1"/>
</dbReference>
<keyword evidence="3" id="KW-0804">Transcription</keyword>
<dbReference type="Gene3D" id="1.10.357.10">
    <property type="entry name" value="Tetracycline Repressor, domain 2"/>
    <property type="match status" value="1"/>
</dbReference>